<sequence>MLVTRYEARTYVDVSHVIHELHTKVYSPGSSMQKHVTDMRGLQQKLLLMGSRVDDDMLGRILLTSVKEAFPTTVEILRSREPSPTLTQITNRLLAKEDEVKSNTTTKRKADDEQLLYTGKPDKPRPFKKQVVKDKCHYCHKIGHHAFECRFKKRDLAKGITRKCMPTDEDQINILQHDDDDDEGFILATLGDVPLSDIED</sequence>
<dbReference type="OrthoDB" id="107701at2759"/>
<dbReference type="SUPFAM" id="SSF57756">
    <property type="entry name" value="Retrovirus zinc finger-like domains"/>
    <property type="match status" value="1"/>
</dbReference>
<feature type="non-terminal residue" evidence="1">
    <location>
        <position position="200"/>
    </location>
</feature>
<accession>A0A6A4XYL9</accession>
<name>A0A6A4XYL9_9STRA</name>
<dbReference type="EMBL" id="VJMH01006691">
    <property type="protein sequence ID" value="KAF0688724.1"/>
    <property type="molecule type" value="Genomic_DNA"/>
</dbReference>
<dbReference type="AlphaFoldDB" id="A0A6A4XYL9"/>
<dbReference type="Pfam" id="PF14223">
    <property type="entry name" value="Retrotran_gag_2"/>
    <property type="match status" value="1"/>
</dbReference>
<organism evidence="1">
    <name type="scientific">Aphanomyces stellatus</name>
    <dbReference type="NCBI Taxonomy" id="120398"/>
    <lineage>
        <taxon>Eukaryota</taxon>
        <taxon>Sar</taxon>
        <taxon>Stramenopiles</taxon>
        <taxon>Oomycota</taxon>
        <taxon>Saprolegniomycetes</taxon>
        <taxon>Saprolegniales</taxon>
        <taxon>Verrucalvaceae</taxon>
        <taxon>Aphanomyces</taxon>
    </lineage>
</organism>
<dbReference type="GO" id="GO:0008270">
    <property type="term" value="F:zinc ion binding"/>
    <property type="evidence" value="ECO:0007669"/>
    <property type="project" value="InterPro"/>
</dbReference>
<comment type="caution">
    <text evidence="1">The sequence shown here is derived from an EMBL/GenBank/DDBJ whole genome shotgun (WGS) entry which is preliminary data.</text>
</comment>
<evidence type="ECO:0008006" key="2">
    <source>
        <dbReference type="Google" id="ProtNLM"/>
    </source>
</evidence>
<reference evidence="1" key="1">
    <citation type="submission" date="2019-06" db="EMBL/GenBank/DDBJ databases">
        <title>Genomics analysis of Aphanomyces spp. identifies a new class of oomycete effector associated with host adaptation.</title>
        <authorList>
            <person name="Gaulin E."/>
        </authorList>
    </citation>
    <scope>NUCLEOTIDE SEQUENCE</scope>
    <source>
        <strain evidence="1">CBS 578.67</strain>
    </source>
</reference>
<proteinExistence type="predicted"/>
<evidence type="ECO:0000313" key="1">
    <source>
        <dbReference type="EMBL" id="KAF0688724.1"/>
    </source>
</evidence>
<dbReference type="InterPro" id="IPR036875">
    <property type="entry name" value="Znf_CCHC_sf"/>
</dbReference>
<gene>
    <name evidence="1" type="ORF">As57867_019621</name>
</gene>
<protein>
    <recommendedName>
        <fullName evidence="2">CCHC-type domain-containing protein</fullName>
    </recommendedName>
</protein>
<dbReference type="GO" id="GO:0003676">
    <property type="term" value="F:nucleic acid binding"/>
    <property type="evidence" value="ECO:0007669"/>
    <property type="project" value="InterPro"/>
</dbReference>